<name>A0A7J9CQY2_GOSGO</name>
<organism evidence="1 2">
    <name type="scientific">Gossypium gossypioides</name>
    <name type="common">Mexican cotton</name>
    <name type="synonym">Selera gossypioides</name>
    <dbReference type="NCBI Taxonomy" id="34282"/>
    <lineage>
        <taxon>Eukaryota</taxon>
        <taxon>Viridiplantae</taxon>
        <taxon>Streptophyta</taxon>
        <taxon>Embryophyta</taxon>
        <taxon>Tracheophyta</taxon>
        <taxon>Spermatophyta</taxon>
        <taxon>Magnoliopsida</taxon>
        <taxon>eudicotyledons</taxon>
        <taxon>Gunneridae</taxon>
        <taxon>Pentapetalae</taxon>
        <taxon>rosids</taxon>
        <taxon>malvids</taxon>
        <taxon>Malvales</taxon>
        <taxon>Malvaceae</taxon>
        <taxon>Malvoideae</taxon>
        <taxon>Gossypium</taxon>
    </lineage>
</organism>
<evidence type="ECO:0000313" key="2">
    <source>
        <dbReference type="Proteomes" id="UP000593579"/>
    </source>
</evidence>
<dbReference type="OrthoDB" id="10441410at2759"/>
<gene>
    <name evidence="1" type="ORF">Gogos_002281</name>
</gene>
<sequence length="214" mass="24593">MENNFQTIEASTSDVENKQFAPTFNSRLIGGLLMPDKSRNLVEQHRETHRYTDLALGYPTSTRLRNRKGECVSIEFWPITTSSMSKCHWLFLQRSRCSKPIKSCDSLSVCNVFRRHPKSLMTYTRSTCGEDFRKIDQHSTKSISRCGSIGTISFQRVNHFLHRSWRHLWITWIASDITASRIYCQLQKGVGNVAVGGQNEGVSILGREMETKRD</sequence>
<dbReference type="AlphaFoldDB" id="A0A7J9CQY2"/>
<accession>A0A7J9CQY2</accession>
<keyword evidence="2" id="KW-1185">Reference proteome</keyword>
<dbReference type="EMBL" id="JABEZY010000012">
    <property type="protein sequence ID" value="MBA0750903.1"/>
    <property type="molecule type" value="Genomic_DNA"/>
</dbReference>
<comment type="caution">
    <text evidence="1">The sequence shown here is derived from an EMBL/GenBank/DDBJ whole genome shotgun (WGS) entry which is preliminary data.</text>
</comment>
<dbReference type="Proteomes" id="UP000593579">
    <property type="component" value="Unassembled WGS sequence"/>
</dbReference>
<evidence type="ECO:0000313" key="1">
    <source>
        <dbReference type="EMBL" id="MBA0750903.1"/>
    </source>
</evidence>
<protein>
    <submittedName>
        <fullName evidence="1">Uncharacterized protein</fullName>
    </submittedName>
</protein>
<proteinExistence type="predicted"/>
<reference evidence="1 2" key="1">
    <citation type="journal article" date="2019" name="Genome Biol. Evol.">
        <title>Insights into the evolution of the New World diploid cottons (Gossypium, subgenus Houzingenia) based on genome sequencing.</title>
        <authorList>
            <person name="Grover C.E."/>
            <person name="Arick M.A. 2nd"/>
            <person name="Thrash A."/>
            <person name="Conover J.L."/>
            <person name="Sanders W.S."/>
            <person name="Peterson D.G."/>
            <person name="Frelichowski J.E."/>
            <person name="Scheffler J.A."/>
            <person name="Scheffler B.E."/>
            <person name="Wendel J.F."/>
        </authorList>
    </citation>
    <scope>NUCLEOTIDE SEQUENCE [LARGE SCALE GENOMIC DNA]</scope>
    <source>
        <strain evidence="1">5</strain>
        <tissue evidence="1">Leaf</tissue>
    </source>
</reference>